<dbReference type="EMBL" id="LR746264">
    <property type="protein sequence ID" value="CAA7389550.1"/>
    <property type="molecule type" value="Genomic_DNA"/>
</dbReference>
<feature type="region of interest" description="Disordered" evidence="1">
    <location>
        <begin position="31"/>
        <end position="124"/>
    </location>
</feature>
<dbReference type="Proteomes" id="UP000663760">
    <property type="component" value="Chromosome 1"/>
</dbReference>
<dbReference type="SUPFAM" id="SSF103511">
    <property type="entry name" value="Chlorophyll a-b binding protein"/>
    <property type="match status" value="1"/>
</dbReference>
<gene>
    <name evidence="2" type="ORF">SI8410_01001572</name>
</gene>
<organism evidence="2 3">
    <name type="scientific">Spirodela intermedia</name>
    <name type="common">Intermediate duckweed</name>
    <dbReference type="NCBI Taxonomy" id="51605"/>
    <lineage>
        <taxon>Eukaryota</taxon>
        <taxon>Viridiplantae</taxon>
        <taxon>Streptophyta</taxon>
        <taxon>Embryophyta</taxon>
        <taxon>Tracheophyta</taxon>
        <taxon>Spermatophyta</taxon>
        <taxon>Magnoliopsida</taxon>
        <taxon>Liliopsida</taxon>
        <taxon>Araceae</taxon>
        <taxon>Lemnoideae</taxon>
        <taxon>Spirodela</taxon>
    </lineage>
</organism>
<accession>A0A7I8K181</accession>
<keyword evidence="3" id="KW-1185">Reference proteome</keyword>
<evidence type="ECO:0000256" key="1">
    <source>
        <dbReference type="SAM" id="MobiDB-lite"/>
    </source>
</evidence>
<protein>
    <submittedName>
        <fullName evidence="2">Uncharacterized protein</fullName>
    </submittedName>
</protein>
<evidence type="ECO:0000313" key="2">
    <source>
        <dbReference type="EMBL" id="CAA7389550.1"/>
    </source>
</evidence>
<evidence type="ECO:0000313" key="3">
    <source>
        <dbReference type="Proteomes" id="UP000663760"/>
    </source>
</evidence>
<name>A0A7I8K181_SPIIN</name>
<reference evidence="2" key="1">
    <citation type="submission" date="2020-02" db="EMBL/GenBank/DDBJ databases">
        <authorList>
            <person name="Scholz U."/>
            <person name="Mascher M."/>
            <person name="Fiebig A."/>
        </authorList>
    </citation>
    <scope>NUCLEOTIDE SEQUENCE</scope>
</reference>
<sequence length="221" mass="23244">MTSIPTFQFRHFLPPAVLDFHPSPARGLRFHRSPSLHLSPSPPSPPAVPRAAAGDDPNPGETPDADEEAAAPADSDFENRLAQVRLKYRSGSGKKAEQRRGKKNPGAASSAKKGGGKGGAVMLPPVSLREPTTAGGLKVDFGFTPYSEHLNGRLAALGLAALVLVELGSGKSLLSFHTPAVIFIQIYTVAAASALFVKFEKERISVWPKAPPPSPGNVVGE</sequence>
<dbReference type="OrthoDB" id="1934145at2759"/>
<proteinExistence type="predicted"/>
<dbReference type="AlphaFoldDB" id="A0A7I8K181"/>